<dbReference type="Pfam" id="PF08113">
    <property type="entry name" value="CoxIIa"/>
    <property type="match status" value="1"/>
</dbReference>
<gene>
    <name evidence="2" type="ORF">NC661_00080</name>
</gene>
<dbReference type="EMBL" id="JAMQJZ010000001">
    <property type="protein sequence ID" value="MDC3418781.1"/>
    <property type="molecule type" value="Genomic_DNA"/>
</dbReference>
<protein>
    <submittedName>
        <fullName evidence="2">Cytochrome c oxidase subunit 2A</fullName>
    </submittedName>
</protein>
<name>A0A9X4AGB7_9BACI</name>
<evidence type="ECO:0000256" key="1">
    <source>
        <dbReference type="SAM" id="Phobius"/>
    </source>
</evidence>
<dbReference type="InterPro" id="IPR012538">
    <property type="entry name" value="Cyt_c_oxidase_su2a"/>
</dbReference>
<keyword evidence="1" id="KW-1133">Transmembrane helix</keyword>
<comment type="caution">
    <text evidence="2">The sequence shown here is derived from an EMBL/GenBank/DDBJ whole genome shotgun (WGS) entry which is preliminary data.</text>
</comment>
<sequence length="50" mass="5780">MSKSSLQMKKKQAPKEEEQPELKGTFIAVMGLGLFILISWFIVYFIFVAR</sequence>
<keyword evidence="1" id="KW-0812">Transmembrane</keyword>
<keyword evidence="1" id="KW-0472">Membrane</keyword>
<keyword evidence="3" id="KW-1185">Reference proteome</keyword>
<evidence type="ECO:0000313" key="3">
    <source>
        <dbReference type="Proteomes" id="UP001145072"/>
    </source>
</evidence>
<evidence type="ECO:0000313" key="2">
    <source>
        <dbReference type="EMBL" id="MDC3418781.1"/>
    </source>
</evidence>
<feature type="transmembrane region" description="Helical" evidence="1">
    <location>
        <begin position="21"/>
        <end position="47"/>
    </location>
</feature>
<proteinExistence type="predicted"/>
<organism evidence="2 3">
    <name type="scientific">Aquibacillus koreensis</name>
    <dbReference type="NCBI Taxonomy" id="279446"/>
    <lineage>
        <taxon>Bacteria</taxon>
        <taxon>Bacillati</taxon>
        <taxon>Bacillota</taxon>
        <taxon>Bacilli</taxon>
        <taxon>Bacillales</taxon>
        <taxon>Bacillaceae</taxon>
        <taxon>Aquibacillus</taxon>
    </lineage>
</organism>
<dbReference type="RefSeq" id="WP_259870983.1">
    <property type="nucleotide sequence ID" value="NZ_JAMQJZ010000001.1"/>
</dbReference>
<reference evidence="2" key="1">
    <citation type="submission" date="2022-06" db="EMBL/GenBank/DDBJ databases">
        <title>Aquibacillus sp. a new bacterium isolated from soil saline samples.</title>
        <authorList>
            <person name="Galisteo C."/>
            <person name="De La Haba R."/>
            <person name="Sanchez-Porro C."/>
            <person name="Ventosa A."/>
        </authorList>
    </citation>
    <scope>NUCLEOTIDE SEQUENCE</scope>
    <source>
        <strain evidence="2">JCM 12387</strain>
    </source>
</reference>
<accession>A0A9X4AGB7</accession>
<dbReference type="Proteomes" id="UP001145072">
    <property type="component" value="Unassembled WGS sequence"/>
</dbReference>
<dbReference type="AlphaFoldDB" id="A0A9X4AGB7"/>